<keyword evidence="4 14" id="KW-0645">Protease</keyword>
<dbReference type="CDD" id="cd06164">
    <property type="entry name" value="S2P-M50_SpoIVFB_CBS"/>
    <property type="match status" value="1"/>
</dbReference>
<evidence type="ECO:0000313" key="18">
    <source>
        <dbReference type="EMBL" id="MFC3760156.1"/>
    </source>
</evidence>
<feature type="domain" description="CBS" evidence="17">
    <location>
        <begin position="284"/>
        <end position="343"/>
    </location>
</feature>
<dbReference type="PANTHER" id="PTHR39188:SF3">
    <property type="entry name" value="STAGE IV SPORULATION PROTEIN FB"/>
    <property type="match status" value="1"/>
</dbReference>
<protein>
    <recommendedName>
        <fullName evidence="14">Zinc metalloprotease</fullName>
    </recommendedName>
</protein>
<evidence type="ECO:0000256" key="4">
    <source>
        <dbReference type="ARBA" id="ARBA00022670"/>
    </source>
</evidence>
<dbReference type="PANTHER" id="PTHR39188">
    <property type="entry name" value="MEMBRANE-ASSOCIATED ZINC METALLOPROTEASE M50B"/>
    <property type="match status" value="1"/>
</dbReference>
<dbReference type="EMBL" id="JBHRZH010000004">
    <property type="protein sequence ID" value="MFC3760156.1"/>
    <property type="molecule type" value="Genomic_DNA"/>
</dbReference>
<evidence type="ECO:0000256" key="6">
    <source>
        <dbReference type="ARBA" id="ARBA00022723"/>
    </source>
</evidence>
<dbReference type="InterPro" id="IPR008915">
    <property type="entry name" value="Peptidase_M50"/>
</dbReference>
<evidence type="ECO:0000256" key="11">
    <source>
        <dbReference type="ARBA" id="ARBA00023049"/>
    </source>
</evidence>
<evidence type="ECO:0000256" key="8">
    <source>
        <dbReference type="ARBA" id="ARBA00022801"/>
    </source>
</evidence>
<name>A0ABV7Y4G7_9ACTN</name>
<keyword evidence="8 14" id="KW-0378">Hydrolase</keyword>
<dbReference type="InterPro" id="IPR016483">
    <property type="entry name" value="UCP006404_Pept_M50_CBS"/>
</dbReference>
<evidence type="ECO:0000256" key="13">
    <source>
        <dbReference type="ARBA" id="ARBA00023136"/>
    </source>
</evidence>
<comment type="cofactor">
    <cofactor evidence="14">
        <name>Zn(2+)</name>
        <dbReference type="ChEBI" id="CHEBI:29105"/>
    </cofactor>
    <text evidence="14">Binds 1 zinc ion per subunit.</text>
</comment>
<evidence type="ECO:0000256" key="12">
    <source>
        <dbReference type="ARBA" id="ARBA00023122"/>
    </source>
</evidence>
<proteinExistence type="inferred from homology"/>
<dbReference type="Gene3D" id="3.10.580.10">
    <property type="entry name" value="CBS-domain"/>
    <property type="match status" value="1"/>
</dbReference>
<keyword evidence="11 14" id="KW-0482">Metalloprotease</keyword>
<evidence type="ECO:0000259" key="17">
    <source>
        <dbReference type="PROSITE" id="PS51371"/>
    </source>
</evidence>
<reference evidence="19" key="1">
    <citation type="journal article" date="2019" name="Int. J. Syst. Evol. Microbiol.">
        <title>The Global Catalogue of Microorganisms (GCM) 10K type strain sequencing project: providing services to taxonomists for standard genome sequencing and annotation.</title>
        <authorList>
            <consortium name="The Broad Institute Genomics Platform"/>
            <consortium name="The Broad Institute Genome Sequencing Center for Infectious Disease"/>
            <person name="Wu L."/>
            <person name="Ma J."/>
        </authorList>
    </citation>
    <scope>NUCLEOTIDE SEQUENCE [LARGE SCALE GENOMIC DNA]</scope>
    <source>
        <strain evidence="19">CGMCC 4.7241</strain>
    </source>
</reference>
<evidence type="ECO:0000256" key="5">
    <source>
        <dbReference type="ARBA" id="ARBA00022692"/>
    </source>
</evidence>
<evidence type="ECO:0000256" key="10">
    <source>
        <dbReference type="ARBA" id="ARBA00022989"/>
    </source>
</evidence>
<comment type="similarity">
    <text evidence="2 14">Belongs to the peptidase M50B family.</text>
</comment>
<dbReference type="Proteomes" id="UP001595699">
    <property type="component" value="Unassembled WGS sequence"/>
</dbReference>
<evidence type="ECO:0000256" key="7">
    <source>
        <dbReference type="ARBA" id="ARBA00022737"/>
    </source>
</evidence>
<feature type="transmembrane region" description="Helical" evidence="14">
    <location>
        <begin position="170"/>
        <end position="192"/>
    </location>
</feature>
<evidence type="ECO:0000256" key="15">
    <source>
        <dbReference type="PROSITE-ProRule" id="PRU00703"/>
    </source>
</evidence>
<evidence type="ECO:0000313" key="19">
    <source>
        <dbReference type="Proteomes" id="UP001595699"/>
    </source>
</evidence>
<keyword evidence="19" id="KW-1185">Reference proteome</keyword>
<feature type="transmembrane region" description="Helical" evidence="14">
    <location>
        <begin position="213"/>
        <end position="237"/>
    </location>
</feature>
<dbReference type="SUPFAM" id="SSF54631">
    <property type="entry name" value="CBS-domain pair"/>
    <property type="match status" value="1"/>
</dbReference>
<dbReference type="PIRSF" id="PIRSF006404">
    <property type="entry name" value="UCP006404_Pept_M50_CBS"/>
    <property type="match status" value="1"/>
</dbReference>
<keyword evidence="3 14" id="KW-1003">Cell membrane</keyword>
<dbReference type="SMART" id="SM00116">
    <property type="entry name" value="CBS"/>
    <property type="match status" value="2"/>
</dbReference>
<dbReference type="RefSeq" id="WP_307782534.1">
    <property type="nucleotide sequence ID" value="NZ_JAFBCM010000001.1"/>
</dbReference>
<dbReference type="InterPro" id="IPR046342">
    <property type="entry name" value="CBS_dom_sf"/>
</dbReference>
<evidence type="ECO:0000256" key="16">
    <source>
        <dbReference type="SAM" id="MobiDB-lite"/>
    </source>
</evidence>
<dbReference type="CDD" id="cd02205">
    <property type="entry name" value="CBS_pair_SF"/>
    <property type="match status" value="1"/>
</dbReference>
<evidence type="ECO:0000256" key="9">
    <source>
        <dbReference type="ARBA" id="ARBA00022833"/>
    </source>
</evidence>
<dbReference type="Pfam" id="PF02163">
    <property type="entry name" value="Peptidase_M50"/>
    <property type="match status" value="2"/>
</dbReference>
<gene>
    <name evidence="18" type="ORF">ACFOUW_04860</name>
</gene>
<feature type="transmembrane region" description="Helical" evidence="14">
    <location>
        <begin position="139"/>
        <end position="158"/>
    </location>
</feature>
<organism evidence="18 19">
    <name type="scientific">Tenggerimyces flavus</name>
    <dbReference type="NCBI Taxonomy" id="1708749"/>
    <lineage>
        <taxon>Bacteria</taxon>
        <taxon>Bacillati</taxon>
        <taxon>Actinomycetota</taxon>
        <taxon>Actinomycetes</taxon>
        <taxon>Propionibacteriales</taxon>
        <taxon>Nocardioidaceae</taxon>
        <taxon>Tenggerimyces</taxon>
    </lineage>
</organism>
<feature type="transmembrane region" description="Helical" evidence="14">
    <location>
        <begin position="79"/>
        <end position="98"/>
    </location>
</feature>
<dbReference type="GO" id="GO:0006508">
    <property type="term" value="P:proteolysis"/>
    <property type="evidence" value="ECO:0007669"/>
    <property type="project" value="UniProtKB-KW"/>
</dbReference>
<evidence type="ECO:0000256" key="1">
    <source>
        <dbReference type="ARBA" id="ARBA00004651"/>
    </source>
</evidence>
<dbReference type="InterPro" id="IPR000644">
    <property type="entry name" value="CBS_dom"/>
</dbReference>
<dbReference type="Pfam" id="PF00571">
    <property type="entry name" value="CBS"/>
    <property type="match status" value="1"/>
</dbReference>
<feature type="region of interest" description="Disordered" evidence="16">
    <location>
        <begin position="1"/>
        <end position="32"/>
    </location>
</feature>
<evidence type="ECO:0000256" key="2">
    <source>
        <dbReference type="ARBA" id="ARBA00007931"/>
    </source>
</evidence>
<feature type="transmembrane region" description="Helical" evidence="14">
    <location>
        <begin position="44"/>
        <end position="67"/>
    </location>
</feature>
<keyword evidence="12 15" id="KW-0129">CBS domain</keyword>
<keyword evidence="5 14" id="KW-0812">Transmembrane</keyword>
<evidence type="ECO:0000256" key="3">
    <source>
        <dbReference type="ARBA" id="ARBA00022475"/>
    </source>
</evidence>
<keyword evidence="10 14" id="KW-1133">Transmembrane helix</keyword>
<evidence type="ECO:0000256" key="14">
    <source>
        <dbReference type="PIRNR" id="PIRNR006404"/>
    </source>
</evidence>
<keyword evidence="13 14" id="KW-0472">Membrane</keyword>
<accession>A0ABV7Y4G7</accession>
<dbReference type="PROSITE" id="PS51371">
    <property type="entry name" value="CBS"/>
    <property type="match status" value="1"/>
</dbReference>
<keyword evidence="6 14" id="KW-0479">Metal-binding</keyword>
<comment type="caution">
    <text evidence="18">The sequence shown here is derived from an EMBL/GenBank/DDBJ whole genome shotgun (WGS) entry which is preliminary data.</text>
</comment>
<keyword evidence="7" id="KW-0677">Repeat</keyword>
<comment type="subcellular location">
    <subcellularLocation>
        <location evidence="1 14">Cell membrane</location>
        <topology evidence="1 14">Multi-pass membrane protein</topology>
    </subcellularLocation>
</comment>
<keyword evidence="9 14" id="KW-0862">Zinc</keyword>
<feature type="transmembrane region" description="Helical" evidence="14">
    <location>
        <begin position="249"/>
        <end position="268"/>
    </location>
</feature>
<sequence length="402" mass="43136">MAEPQRSDQPSPSPQNQQNQQGDSGQQGEQPPQRRFGALKIARIAGVPVYVNVSWIFVALLIAYAFTEPVLSAMPELGPWAYAAAFFFAILLYLSVLVHEISHVLAARAFGLPVRSITLQFLGGVSEIEREPDTPWREFAVAVVGPLTSLAIGVVAYIGQNVFTDPPLLFLMISMLATANFLIGFFNLLPGLPLDGGRILRAIIWAISRKPHLGTLIAGWAGRVVAVLVLAVPWIWFAGTNGMPSILHIVWSVLIATFLWAGSTQALVSARVRKKLPALQARQLARRGVPVPPELPLSEAIRRAQEAQSGGLVVVDPGGRPVGLVSEAAVLATPEHRRPWVAVGDVARRIEPGLVISADLTGEALIQAMSGTPNSEYLLVEPDGQVYGILASGDVDKAFAKA</sequence>
<dbReference type="GO" id="GO:0008233">
    <property type="term" value="F:peptidase activity"/>
    <property type="evidence" value="ECO:0007669"/>
    <property type="project" value="UniProtKB-KW"/>
</dbReference>